<dbReference type="AlphaFoldDB" id="A0A2N9HT70"/>
<evidence type="ECO:0000313" key="2">
    <source>
        <dbReference type="EMBL" id="SPD17247.1"/>
    </source>
</evidence>
<evidence type="ECO:0000256" key="1">
    <source>
        <dbReference type="SAM" id="Phobius"/>
    </source>
</evidence>
<organism evidence="2">
    <name type="scientific">Fagus sylvatica</name>
    <name type="common">Beechnut</name>
    <dbReference type="NCBI Taxonomy" id="28930"/>
    <lineage>
        <taxon>Eukaryota</taxon>
        <taxon>Viridiplantae</taxon>
        <taxon>Streptophyta</taxon>
        <taxon>Embryophyta</taxon>
        <taxon>Tracheophyta</taxon>
        <taxon>Spermatophyta</taxon>
        <taxon>Magnoliopsida</taxon>
        <taxon>eudicotyledons</taxon>
        <taxon>Gunneridae</taxon>
        <taxon>Pentapetalae</taxon>
        <taxon>rosids</taxon>
        <taxon>fabids</taxon>
        <taxon>Fagales</taxon>
        <taxon>Fagaceae</taxon>
        <taxon>Fagus</taxon>
    </lineage>
</organism>
<protein>
    <recommendedName>
        <fullName evidence="3">Transmembrane protein</fullName>
    </recommendedName>
</protein>
<sequence length="141" mass="15108">MRTPGVPVFGQKKKIRYVLVGSGQVRAEIKRRRFRLKTEAPFSFSATPFSSLSLQPDSLSSALCFSLPPPPVSSVFSPLLSVTVSALGFISSALCLGLCSRFSLFCSLSLLCSLSLSLLSVNGYGLRNGRGSDHLRATASF</sequence>
<accession>A0A2N9HT70</accession>
<feature type="transmembrane region" description="Helical" evidence="1">
    <location>
        <begin position="75"/>
        <end position="97"/>
    </location>
</feature>
<reference evidence="2" key="1">
    <citation type="submission" date="2018-02" db="EMBL/GenBank/DDBJ databases">
        <authorList>
            <person name="Cohen D.B."/>
            <person name="Kent A.D."/>
        </authorList>
    </citation>
    <scope>NUCLEOTIDE SEQUENCE</scope>
</reference>
<feature type="transmembrane region" description="Helical" evidence="1">
    <location>
        <begin position="104"/>
        <end position="126"/>
    </location>
</feature>
<keyword evidence="1" id="KW-0812">Transmembrane</keyword>
<keyword evidence="1" id="KW-0472">Membrane</keyword>
<keyword evidence="1" id="KW-1133">Transmembrane helix</keyword>
<dbReference type="EMBL" id="OIVN01004423">
    <property type="protein sequence ID" value="SPD17247.1"/>
    <property type="molecule type" value="Genomic_DNA"/>
</dbReference>
<evidence type="ECO:0008006" key="3">
    <source>
        <dbReference type="Google" id="ProtNLM"/>
    </source>
</evidence>
<proteinExistence type="predicted"/>
<gene>
    <name evidence="2" type="ORF">FSB_LOCUS45129</name>
</gene>
<name>A0A2N9HT70_FAGSY</name>